<comment type="caution">
    <text evidence="2">The sequence shown here is derived from an EMBL/GenBank/DDBJ whole genome shotgun (WGS) entry which is preliminary data.</text>
</comment>
<sequence>MTLEIESGNSYRSEKTNILIKVNELINNVKGATSEKASSRSSASLSGDSFSRNGHVNLPRLQLPKFGGDIFEFKESWDEFTTIIDNRGDISDLPHGVRLERARTGEGKEGDVKYLLNFLYEEIQRRERSSLLDLAADRSSASGKSEVRKKSPQTTGSGLIASGGDTSSSAKKCGFCSQPHYSDKSPSIKGLSADQRKEKVQRSSETTGILCSNTQEISIMSAPLIALRSFRGATERLVLTFQPHRKIPQTPTMCATPSPVRRASPLLCR</sequence>
<feature type="region of interest" description="Disordered" evidence="1">
    <location>
        <begin position="141"/>
        <end position="206"/>
    </location>
</feature>
<dbReference type="Proteomes" id="UP000735302">
    <property type="component" value="Unassembled WGS sequence"/>
</dbReference>
<dbReference type="AlphaFoldDB" id="A0AAV3ZT63"/>
<name>A0AAV3ZT63_9GAST</name>
<dbReference type="EMBL" id="BLXT01002860">
    <property type="protein sequence ID" value="GFN98533.1"/>
    <property type="molecule type" value="Genomic_DNA"/>
</dbReference>
<gene>
    <name evidence="2" type="ORF">PoB_002503900</name>
</gene>
<evidence type="ECO:0000313" key="3">
    <source>
        <dbReference type="Proteomes" id="UP000735302"/>
    </source>
</evidence>
<accession>A0AAV3ZT63</accession>
<evidence type="ECO:0000256" key="1">
    <source>
        <dbReference type="SAM" id="MobiDB-lite"/>
    </source>
</evidence>
<evidence type="ECO:0000313" key="2">
    <source>
        <dbReference type="EMBL" id="GFN98533.1"/>
    </source>
</evidence>
<protein>
    <submittedName>
        <fullName evidence="2">Tas retrotransposon peptidase a16</fullName>
    </submittedName>
</protein>
<organism evidence="2 3">
    <name type="scientific">Plakobranchus ocellatus</name>
    <dbReference type="NCBI Taxonomy" id="259542"/>
    <lineage>
        <taxon>Eukaryota</taxon>
        <taxon>Metazoa</taxon>
        <taxon>Spiralia</taxon>
        <taxon>Lophotrochozoa</taxon>
        <taxon>Mollusca</taxon>
        <taxon>Gastropoda</taxon>
        <taxon>Heterobranchia</taxon>
        <taxon>Euthyneura</taxon>
        <taxon>Panpulmonata</taxon>
        <taxon>Sacoglossa</taxon>
        <taxon>Placobranchoidea</taxon>
        <taxon>Plakobranchidae</taxon>
        <taxon>Plakobranchus</taxon>
    </lineage>
</organism>
<keyword evidence="3" id="KW-1185">Reference proteome</keyword>
<reference evidence="2 3" key="1">
    <citation type="journal article" date="2021" name="Elife">
        <title>Chloroplast acquisition without the gene transfer in kleptoplastic sea slugs, Plakobranchus ocellatus.</title>
        <authorList>
            <person name="Maeda T."/>
            <person name="Takahashi S."/>
            <person name="Yoshida T."/>
            <person name="Shimamura S."/>
            <person name="Takaki Y."/>
            <person name="Nagai Y."/>
            <person name="Toyoda A."/>
            <person name="Suzuki Y."/>
            <person name="Arimoto A."/>
            <person name="Ishii H."/>
            <person name="Satoh N."/>
            <person name="Nishiyama T."/>
            <person name="Hasebe M."/>
            <person name="Maruyama T."/>
            <person name="Minagawa J."/>
            <person name="Obokata J."/>
            <person name="Shigenobu S."/>
        </authorList>
    </citation>
    <scope>NUCLEOTIDE SEQUENCE [LARGE SCALE GENOMIC DNA]</scope>
</reference>
<proteinExistence type="predicted"/>